<dbReference type="InterPro" id="IPR052055">
    <property type="entry name" value="Hepadnavirus_pol/RT"/>
</dbReference>
<accession>A0A5B7IKH7</accession>
<proteinExistence type="predicted"/>
<sequence>MSVNSTVVAYIRRSEDTRSEPLSALAGTVLRWCESQSISLCPVFVPGCRNVIVDVLSRECVGSEWTLHPEICRKVFQVWGSSLVDLFATALIRRLPLYVSPLPDQGAWRQDAFSFPCDGLDLYAFPPFALIRRVLVRVCESQAVHMTGRLVSPVAGPACGQSLGSSHVAVSPSTTSASPLPRFSEKLHLHA</sequence>
<dbReference type="PANTHER" id="PTHR33050">
    <property type="entry name" value="REVERSE TRANSCRIPTASE DOMAIN-CONTAINING PROTEIN"/>
    <property type="match status" value="1"/>
</dbReference>
<reference evidence="1 2" key="1">
    <citation type="submission" date="2019-05" db="EMBL/GenBank/DDBJ databases">
        <title>Another draft genome of Portunus trituberculatus and its Hox gene families provides insights of decapod evolution.</title>
        <authorList>
            <person name="Jeong J.-H."/>
            <person name="Song I."/>
            <person name="Kim S."/>
            <person name="Choi T."/>
            <person name="Kim D."/>
            <person name="Ryu S."/>
            <person name="Kim W."/>
        </authorList>
    </citation>
    <scope>NUCLEOTIDE SEQUENCE [LARGE SCALE GENOMIC DNA]</scope>
    <source>
        <tissue evidence="1">Muscle</tissue>
    </source>
</reference>
<dbReference type="EMBL" id="VSRR010065184">
    <property type="protein sequence ID" value="MPC84332.1"/>
    <property type="molecule type" value="Genomic_DNA"/>
</dbReference>
<comment type="caution">
    <text evidence="1">The sequence shown here is derived from an EMBL/GenBank/DDBJ whole genome shotgun (WGS) entry which is preliminary data.</text>
</comment>
<dbReference type="PANTHER" id="PTHR33050:SF7">
    <property type="entry name" value="RIBONUCLEASE H"/>
    <property type="match status" value="1"/>
</dbReference>
<organism evidence="1 2">
    <name type="scientific">Portunus trituberculatus</name>
    <name type="common">Swimming crab</name>
    <name type="synonym">Neptunus trituberculatus</name>
    <dbReference type="NCBI Taxonomy" id="210409"/>
    <lineage>
        <taxon>Eukaryota</taxon>
        <taxon>Metazoa</taxon>
        <taxon>Ecdysozoa</taxon>
        <taxon>Arthropoda</taxon>
        <taxon>Crustacea</taxon>
        <taxon>Multicrustacea</taxon>
        <taxon>Malacostraca</taxon>
        <taxon>Eumalacostraca</taxon>
        <taxon>Eucarida</taxon>
        <taxon>Decapoda</taxon>
        <taxon>Pleocyemata</taxon>
        <taxon>Brachyura</taxon>
        <taxon>Eubrachyura</taxon>
        <taxon>Portunoidea</taxon>
        <taxon>Portunidae</taxon>
        <taxon>Portuninae</taxon>
        <taxon>Portunus</taxon>
    </lineage>
</organism>
<gene>
    <name evidence="1" type="ORF">E2C01_079069</name>
</gene>
<name>A0A5B7IKH7_PORTR</name>
<protein>
    <submittedName>
        <fullName evidence="1">Uncharacterized protein</fullName>
    </submittedName>
</protein>
<evidence type="ECO:0000313" key="2">
    <source>
        <dbReference type="Proteomes" id="UP000324222"/>
    </source>
</evidence>
<dbReference type="OrthoDB" id="7477527at2759"/>
<evidence type="ECO:0000313" key="1">
    <source>
        <dbReference type="EMBL" id="MPC84332.1"/>
    </source>
</evidence>
<dbReference type="Proteomes" id="UP000324222">
    <property type="component" value="Unassembled WGS sequence"/>
</dbReference>
<dbReference type="AlphaFoldDB" id="A0A5B7IKH7"/>
<keyword evidence="2" id="KW-1185">Reference proteome</keyword>